<protein>
    <recommendedName>
        <fullName evidence="2">DUF6604 domain-containing protein</fullName>
    </recommendedName>
</protein>
<accession>A0AAN6ZT60</accession>
<reference evidence="3" key="2">
    <citation type="submission" date="2023-05" db="EMBL/GenBank/DDBJ databases">
        <authorList>
            <consortium name="Lawrence Berkeley National Laboratory"/>
            <person name="Steindorff A."/>
            <person name="Hensen N."/>
            <person name="Bonometti L."/>
            <person name="Westerberg I."/>
            <person name="Brannstrom I.O."/>
            <person name="Guillou S."/>
            <person name="Cros-Aarteil S."/>
            <person name="Calhoun S."/>
            <person name="Haridas S."/>
            <person name="Kuo A."/>
            <person name="Mondo S."/>
            <person name="Pangilinan J."/>
            <person name="Riley R."/>
            <person name="Labutti K."/>
            <person name="Andreopoulos B."/>
            <person name="Lipzen A."/>
            <person name="Chen C."/>
            <person name="Yanf M."/>
            <person name="Daum C."/>
            <person name="Ng V."/>
            <person name="Clum A."/>
            <person name="Ohm R."/>
            <person name="Martin F."/>
            <person name="Silar P."/>
            <person name="Natvig D."/>
            <person name="Lalanne C."/>
            <person name="Gautier V."/>
            <person name="Ament-Velasquez S.L."/>
            <person name="Kruys A."/>
            <person name="Hutchinson M.I."/>
            <person name="Powell A.J."/>
            <person name="Barry K."/>
            <person name="Miller A.N."/>
            <person name="Grigoriev I.V."/>
            <person name="Debuchy R."/>
            <person name="Gladieux P."/>
            <person name="Thoren M.H."/>
            <person name="Johannesson H."/>
        </authorList>
    </citation>
    <scope>NUCLEOTIDE SEQUENCE</scope>
    <source>
        <strain evidence="3">CBS 538.74</strain>
    </source>
</reference>
<dbReference type="PANTHER" id="PTHR38795">
    <property type="entry name" value="DUF6604 DOMAIN-CONTAINING PROTEIN"/>
    <property type="match status" value="1"/>
</dbReference>
<evidence type="ECO:0000259" key="2">
    <source>
        <dbReference type="Pfam" id="PF20253"/>
    </source>
</evidence>
<evidence type="ECO:0000313" key="4">
    <source>
        <dbReference type="Proteomes" id="UP001302745"/>
    </source>
</evidence>
<evidence type="ECO:0000313" key="3">
    <source>
        <dbReference type="EMBL" id="KAK4149139.1"/>
    </source>
</evidence>
<dbReference type="Proteomes" id="UP001302745">
    <property type="component" value="Unassembled WGS sequence"/>
</dbReference>
<feature type="domain" description="DUF6604" evidence="2">
    <location>
        <begin position="9"/>
        <end position="217"/>
    </location>
</feature>
<reference evidence="3" key="1">
    <citation type="journal article" date="2023" name="Mol. Phylogenet. Evol.">
        <title>Genome-scale phylogeny and comparative genomics of the fungal order Sordariales.</title>
        <authorList>
            <person name="Hensen N."/>
            <person name="Bonometti L."/>
            <person name="Westerberg I."/>
            <person name="Brannstrom I.O."/>
            <person name="Guillou S."/>
            <person name="Cros-Aarteil S."/>
            <person name="Calhoun S."/>
            <person name="Haridas S."/>
            <person name="Kuo A."/>
            <person name="Mondo S."/>
            <person name="Pangilinan J."/>
            <person name="Riley R."/>
            <person name="LaButti K."/>
            <person name="Andreopoulos B."/>
            <person name="Lipzen A."/>
            <person name="Chen C."/>
            <person name="Yan M."/>
            <person name="Daum C."/>
            <person name="Ng V."/>
            <person name="Clum A."/>
            <person name="Steindorff A."/>
            <person name="Ohm R.A."/>
            <person name="Martin F."/>
            <person name="Silar P."/>
            <person name="Natvig D.O."/>
            <person name="Lalanne C."/>
            <person name="Gautier V."/>
            <person name="Ament-Velasquez S.L."/>
            <person name="Kruys A."/>
            <person name="Hutchinson M.I."/>
            <person name="Powell A.J."/>
            <person name="Barry K."/>
            <person name="Miller A.N."/>
            <person name="Grigoriev I.V."/>
            <person name="Debuchy R."/>
            <person name="Gladieux P."/>
            <person name="Hiltunen Thoren M."/>
            <person name="Johannesson H."/>
        </authorList>
    </citation>
    <scope>NUCLEOTIDE SEQUENCE</scope>
    <source>
        <strain evidence="3">CBS 538.74</strain>
    </source>
</reference>
<dbReference type="PANTHER" id="PTHR38795:SF1">
    <property type="entry name" value="DUF6604 DOMAIN-CONTAINING PROTEIN"/>
    <property type="match status" value="1"/>
</dbReference>
<sequence>MASHTSLYKRYKLLTQYITSWLASAGAACHCPSSLLEPPGPSNQSTPTRRYHYTIKITSFVPLAEWIERATPAVHVPRSILVELDNVIKLRIKYGGMLRGSREPTADDLGHLHFIDVLQNLRMVLNRLPLAISNTQASASTKSATPPSRFGPLDVTEIPDESDTDDERQTQFIAPVGNLLEITDTAPTIEEGVFQFRLLLEAFRPLKETTKAQWTGTARTASPRYGLHRHQHRNPSRENLEIEAAIVYCKTSVVGELSMLPLPQSRETLRPAQLHLAEMQGDVFRKFKSATKNAGVVSATPYFTLSRHPVLCGLLLHVERVLAQNAALRLESDLGGLNAAVHLGNAFTNQGYTQDLGALQSTARQQGDKSFFLGGKRPTTNFLAAFGLSIGMSLSNQTKDARKRCGDDDQLAVRKKKLELAAPAPFSRLVDARLQDTMGRFSLTESELTAAILEAGYTRRPAAQTPPPLQHAATLLHAVVPVLEHDYLSSIRVAWEALRAVQAVLLGVPVVEEGPGESRSRGRRRGGQAGTRKQEERMVNSAECIVGRVFGASGNEALMRRLARAYAGAVSARYLGDE</sequence>
<feature type="region of interest" description="Disordered" evidence="1">
    <location>
        <begin position="514"/>
        <end position="537"/>
    </location>
</feature>
<proteinExistence type="predicted"/>
<comment type="caution">
    <text evidence="3">The sequence shown here is derived from an EMBL/GenBank/DDBJ whole genome shotgun (WGS) entry which is preliminary data.</text>
</comment>
<organism evidence="3 4">
    <name type="scientific">Chaetomidium leptoderma</name>
    <dbReference type="NCBI Taxonomy" id="669021"/>
    <lineage>
        <taxon>Eukaryota</taxon>
        <taxon>Fungi</taxon>
        <taxon>Dikarya</taxon>
        <taxon>Ascomycota</taxon>
        <taxon>Pezizomycotina</taxon>
        <taxon>Sordariomycetes</taxon>
        <taxon>Sordariomycetidae</taxon>
        <taxon>Sordariales</taxon>
        <taxon>Chaetomiaceae</taxon>
        <taxon>Chaetomidium</taxon>
    </lineage>
</organism>
<dbReference type="Pfam" id="PF20253">
    <property type="entry name" value="DUF6604"/>
    <property type="match status" value="1"/>
</dbReference>
<gene>
    <name evidence="3" type="ORF">C8A00DRAFT_38260</name>
</gene>
<name>A0AAN6ZT60_9PEZI</name>
<dbReference type="AlphaFoldDB" id="A0AAN6ZT60"/>
<dbReference type="InterPro" id="IPR046539">
    <property type="entry name" value="DUF6604"/>
</dbReference>
<keyword evidence="4" id="KW-1185">Reference proteome</keyword>
<evidence type="ECO:0000256" key="1">
    <source>
        <dbReference type="SAM" id="MobiDB-lite"/>
    </source>
</evidence>
<dbReference type="EMBL" id="MU857197">
    <property type="protein sequence ID" value="KAK4149139.1"/>
    <property type="molecule type" value="Genomic_DNA"/>
</dbReference>